<name>A0A8S1HUU8_9PELO</name>
<feature type="transmembrane region" description="Helical" evidence="1">
    <location>
        <begin position="12"/>
        <end position="35"/>
    </location>
</feature>
<feature type="transmembrane region" description="Helical" evidence="1">
    <location>
        <begin position="116"/>
        <end position="138"/>
    </location>
</feature>
<organism evidence="2 3">
    <name type="scientific">Caenorhabditis auriculariae</name>
    <dbReference type="NCBI Taxonomy" id="2777116"/>
    <lineage>
        <taxon>Eukaryota</taxon>
        <taxon>Metazoa</taxon>
        <taxon>Ecdysozoa</taxon>
        <taxon>Nematoda</taxon>
        <taxon>Chromadorea</taxon>
        <taxon>Rhabditida</taxon>
        <taxon>Rhabditina</taxon>
        <taxon>Rhabditomorpha</taxon>
        <taxon>Rhabditoidea</taxon>
        <taxon>Rhabditidae</taxon>
        <taxon>Peloderinae</taxon>
        <taxon>Caenorhabditis</taxon>
    </lineage>
</organism>
<dbReference type="PANTHER" id="PTHR47518">
    <property type="entry name" value="SERPENTINE RECEPTOR CLASS EPSILON-13-RELATED"/>
    <property type="match status" value="1"/>
</dbReference>
<keyword evidence="1" id="KW-0812">Transmembrane</keyword>
<evidence type="ECO:0000256" key="1">
    <source>
        <dbReference type="SAM" id="Phobius"/>
    </source>
</evidence>
<evidence type="ECO:0000313" key="2">
    <source>
        <dbReference type="EMBL" id="CAD6199854.1"/>
    </source>
</evidence>
<feature type="transmembrane region" description="Helical" evidence="1">
    <location>
        <begin position="47"/>
        <end position="67"/>
    </location>
</feature>
<keyword evidence="1" id="KW-0472">Membrane</keyword>
<accession>A0A8S1HUU8</accession>
<keyword evidence="1" id="KW-1133">Transmembrane helix</keyword>
<feature type="transmembrane region" description="Helical" evidence="1">
    <location>
        <begin position="211"/>
        <end position="232"/>
    </location>
</feature>
<feature type="transmembrane region" description="Helical" evidence="1">
    <location>
        <begin position="87"/>
        <end position="109"/>
    </location>
</feature>
<evidence type="ECO:0000313" key="3">
    <source>
        <dbReference type="Proteomes" id="UP000835052"/>
    </source>
</evidence>
<dbReference type="EMBL" id="CAJGYM010000209">
    <property type="protein sequence ID" value="CAD6199854.1"/>
    <property type="molecule type" value="Genomic_DNA"/>
</dbReference>
<dbReference type="Proteomes" id="UP000835052">
    <property type="component" value="Unassembled WGS sequence"/>
</dbReference>
<feature type="transmembrane region" description="Helical" evidence="1">
    <location>
        <begin position="252"/>
        <end position="271"/>
    </location>
</feature>
<protein>
    <submittedName>
        <fullName evidence="2">Uncharacterized protein</fullName>
    </submittedName>
</protein>
<keyword evidence="3" id="KW-1185">Reference proteome</keyword>
<feature type="transmembrane region" description="Helical" evidence="1">
    <location>
        <begin position="150"/>
        <end position="170"/>
    </location>
</feature>
<gene>
    <name evidence="2" type="ORF">CAUJ_LOCUS15753</name>
</gene>
<comment type="caution">
    <text evidence="2">The sequence shown here is derived from an EMBL/GenBank/DDBJ whole genome shotgun (WGS) entry which is preliminary data.</text>
</comment>
<dbReference type="AlphaFoldDB" id="A0A8S1HUU8"/>
<dbReference type="PANTHER" id="PTHR47518:SF9">
    <property type="entry name" value="SERPENTINE RECEPTOR, CLASS T"/>
    <property type="match status" value="1"/>
</dbReference>
<sequence>MCPWAWRQGVYIYSAVVMSFLTVEYLIFALLFFRFRKSFHTMFSTSLLILILTNATYNFGIFARNFSHAIDETSLWDFLGDVIVAEAYAYMQAIELIILVERLFALIYAENYENKCYWPIYLVAQLIAAVLVFVQVFLCDMDPLCIDDSGYFRIGFSLFITIGIVIMYFANHYCKRKSRTTASLSTKYQFLENAATLRFVMEGFVQSERLMLPYMALNTLLWLLFSVSNYFFDAAHFFDVELCTQRVYYLPLYLFIRTVNFLILAIIPILAAKQNELMWKAVNGLIGRKVKETKFCTVNIPEQKMDVYFVELQRVWHSTGPRN</sequence>
<dbReference type="InterPro" id="IPR052854">
    <property type="entry name" value="Serpentine_rcpt_epsilon"/>
</dbReference>
<proteinExistence type="predicted"/>
<reference evidence="2" key="1">
    <citation type="submission" date="2020-10" db="EMBL/GenBank/DDBJ databases">
        <authorList>
            <person name="Kikuchi T."/>
        </authorList>
    </citation>
    <scope>NUCLEOTIDE SEQUENCE</scope>
    <source>
        <strain evidence="2">NKZ352</strain>
    </source>
</reference>